<reference evidence="13 14" key="2">
    <citation type="submission" date="2015-01" db="EMBL/GenBank/DDBJ databases">
        <authorList>
            <consortium name="NBRP consortium"/>
            <person name="Sawabe T."/>
            <person name="Meirelles P."/>
            <person name="Feng G."/>
            <person name="Sayaka M."/>
            <person name="Hattori M."/>
            <person name="Ohkuma M."/>
        </authorList>
    </citation>
    <scope>NUCLEOTIDE SEQUENCE [LARGE SCALE GENOMIC DNA]</scope>
    <source>
        <strain evidence="13 14">JCM19232</strain>
    </source>
</reference>
<comment type="subcellular location">
    <subcellularLocation>
        <location evidence="1">Cell membrane</location>
    </subcellularLocation>
</comment>
<evidence type="ECO:0000256" key="2">
    <source>
        <dbReference type="ARBA" id="ARBA00008683"/>
    </source>
</evidence>
<dbReference type="GO" id="GO:0005886">
    <property type="term" value="C:plasma membrane"/>
    <property type="evidence" value="ECO:0007669"/>
    <property type="project" value="UniProtKB-SubCell"/>
</dbReference>
<dbReference type="EMBL" id="BBSA01000003">
    <property type="protein sequence ID" value="GAM61594.1"/>
    <property type="molecule type" value="Genomic_DNA"/>
</dbReference>
<keyword evidence="7" id="KW-0720">Serine protease</keyword>
<keyword evidence="6" id="KW-0378">Hydrolase</keyword>
<evidence type="ECO:0000259" key="12">
    <source>
        <dbReference type="Pfam" id="PF08496"/>
    </source>
</evidence>
<evidence type="ECO:0000313" key="13">
    <source>
        <dbReference type="EMBL" id="GAM61594.1"/>
    </source>
</evidence>
<evidence type="ECO:0000256" key="6">
    <source>
        <dbReference type="ARBA" id="ARBA00022801"/>
    </source>
</evidence>
<gene>
    <name evidence="13" type="ORF">JCM19232_5895</name>
</gene>
<evidence type="ECO:0000256" key="9">
    <source>
        <dbReference type="ARBA" id="ARBA00023136"/>
    </source>
</evidence>
<keyword evidence="3" id="KW-1003">Cell membrane</keyword>
<dbReference type="Proteomes" id="UP000031670">
    <property type="component" value="Unassembled WGS sequence"/>
</dbReference>
<dbReference type="AlphaFoldDB" id="A0A0B8PFH3"/>
<comment type="caution">
    <text evidence="13">The sequence shown here is derived from an EMBL/GenBank/DDBJ whole genome shotgun (WGS) entry which is preliminary data.</text>
</comment>
<feature type="coiled-coil region" evidence="10">
    <location>
        <begin position="46"/>
        <end position="73"/>
    </location>
</feature>
<proteinExistence type="inferred from homology"/>
<evidence type="ECO:0000256" key="4">
    <source>
        <dbReference type="ARBA" id="ARBA00022670"/>
    </source>
</evidence>
<reference evidence="13 14" key="1">
    <citation type="submission" date="2015-01" db="EMBL/GenBank/DDBJ databases">
        <title>Vibrio sp. C5 JCM 19232 whole genome shotgun sequence.</title>
        <authorList>
            <person name="Sawabe T."/>
            <person name="Meirelles P."/>
            <person name="Feng G."/>
            <person name="Sayaka M."/>
            <person name="Hattori M."/>
            <person name="Ohkuma M."/>
        </authorList>
    </citation>
    <scope>NUCLEOTIDE SEQUENCE [LARGE SCALE GENOMIC DNA]</scope>
    <source>
        <strain evidence="13 14">JCM19232</strain>
    </source>
</reference>
<protein>
    <submittedName>
        <fullName evidence="13">Possible protease sohB</fullName>
    </submittedName>
</protein>
<keyword evidence="4 13" id="KW-0645">Protease</keyword>
<dbReference type="InterPro" id="IPR047272">
    <property type="entry name" value="S49_SppA_C"/>
</dbReference>
<dbReference type="Pfam" id="PF01343">
    <property type="entry name" value="Peptidase_S49"/>
    <property type="match status" value="1"/>
</dbReference>
<evidence type="ECO:0000259" key="11">
    <source>
        <dbReference type="Pfam" id="PF01343"/>
    </source>
</evidence>
<evidence type="ECO:0000256" key="3">
    <source>
        <dbReference type="ARBA" id="ARBA00022475"/>
    </source>
</evidence>
<evidence type="ECO:0000256" key="8">
    <source>
        <dbReference type="ARBA" id="ARBA00022989"/>
    </source>
</evidence>
<evidence type="ECO:0000256" key="7">
    <source>
        <dbReference type="ARBA" id="ARBA00022825"/>
    </source>
</evidence>
<keyword evidence="5" id="KW-0812">Transmembrane</keyword>
<dbReference type="GO" id="GO:0004252">
    <property type="term" value="F:serine-type endopeptidase activity"/>
    <property type="evidence" value="ECO:0007669"/>
    <property type="project" value="InterPro"/>
</dbReference>
<dbReference type="InterPro" id="IPR013703">
    <property type="entry name" value="Peptidase_S49_N_proteobac"/>
</dbReference>
<dbReference type="GO" id="GO:0006508">
    <property type="term" value="P:proteolysis"/>
    <property type="evidence" value="ECO:0007669"/>
    <property type="project" value="UniProtKB-KW"/>
</dbReference>
<keyword evidence="8" id="KW-1133">Transmembrane helix</keyword>
<sequence>MVLIVAKSASTKSSAKGTLEVTNLSEQHQQNIELMEHHLHDEAFIKARDKVEKKKLKQEHKDREKEIKQAAKEGELDAKRKPHLFVLDFVGSIDAKEVTNLREEITAILACAREGDEVLVRLESGGGMVHGYGLAASQLDRIKSANIPLTIAVDKVAASGGYMMACVADKIVSAPFAIVGSIGVIAQLPNFNKLLKKNDIEFEQLTAGEYKRTLTMFGENTDKAREKFKQELEETHVLFKDFIAQRRLILSLIKLQQASIGMAHKPRPWLIDEVKTSDDIVVDACKDKTVLAVHYVQKKKLTDRLGKSAADAADGLLMKWVQRGQRPII</sequence>
<feature type="domain" description="Peptidase S49 N-terminal proteobacteria" evidence="12">
    <location>
        <begin position="2"/>
        <end position="139"/>
    </location>
</feature>
<dbReference type="Gene3D" id="3.90.226.10">
    <property type="entry name" value="2-enoyl-CoA Hydratase, Chain A, domain 1"/>
    <property type="match status" value="1"/>
</dbReference>
<dbReference type="NCBIfam" id="NF008745">
    <property type="entry name" value="PRK11778.1"/>
    <property type="match status" value="1"/>
</dbReference>
<name>A0A0B8PFH3_9VIBR</name>
<accession>A0A0B8PFH3</accession>
<keyword evidence="9" id="KW-0472">Membrane</keyword>
<comment type="similarity">
    <text evidence="2">Belongs to the peptidase S49 family.</text>
</comment>
<dbReference type="CDD" id="cd07023">
    <property type="entry name" value="S49_Sppa_N_C"/>
    <property type="match status" value="1"/>
</dbReference>
<dbReference type="Pfam" id="PF08496">
    <property type="entry name" value="Peptidase_S49_N"/>
    <property type="match status" value="1"/>
</dbReference>
<feature type="domain" description="Peptidase S49" evidence="11">
    <location>
        <begin position="143"/>
        <end position="289"/>
    </location>
</feature>
<dbReference type="SUPFAM" id="SSF52096">
    <property type="entry name" value="ClpP/crotonase"/>
    <property type="match status" value="1"/>
</dbReference>
<dbReference type="PANTHER" id="PTHR42987">
    <property type="entry name" value="PEPTIDASE S49"/>
    <property type="match status" value="1"/>
</dbReference>
<dbReference type="InterPro" id="IPR002142">
    <property type="entry name" value="Peptidase_S49"/>
</dbReference>
<keyword evidence="10" id="KW-0175">Coiled coil</keyword>
<evidence type="ECO:0000256" key="5">
    <source>
        <dbReference type="ARBA" id="ARBA00022692"/>
    </source>
</evidence>
<evidence type="ECO:0000256" key="1">
    <source>
        <dbReference type="ARBA" id="ARBA00004236"/>
    </source>
</evidence>
<dbReference type="PANTHER" id="PTHR42987:SF4">
    <property type="entry name" value="PROTEASE SOHB-RELATED"/>
    <property type="match status" value="1"/>
</dbReference>
<evidence type="ECO:0000313" key="14">
    <source>
        <dbReference type="Proteomes" id="UP000031670"/>
    </source>
</evidence>
<organism evidence="13 14">
    <name type="scientific">Vibrio ishigakensis</name>
    <dbReference type="NCBI Taxonomy" id="1481914"/>
    <lineage>
        <taxon>Bacteria</taxon>
        <taxon>Pseudomonadati</taxon>
        <taxon>Pseudomonadota</taxon>
        <taxon>Gammaproteobacteria</taxon>
        <taxon>Vibrionales</taxon>
        <taxon>Vibrionaceae</taxon>
        <taxon>Vibrio</taxon>
    </lineage>
</organism>
<dbReference type="InterPro" id="IPR029045">
    <property type="entry name" value="ClpP/crotonase-like_dom_sf"/>
</dbReference>
<evidence type="ECO:0000256" key="10">
    <source>
        <dbReference type="SAM" id="Coils"/>
    </source>
</evidence>